<accession>A0A8H7F5E1</accession>
<proteinExistence type="inferred from homology"/>
<sequence>MLHSSTRWKLLPCLYLISSLTLPTTAIWPFPEKRFHGTALVDAGTLGLAGDQRIVAFGDFSGDQFLDVVSLASDQQTLTIYHWNHEDFEYKEGAQFKHSSKVSNIVPGDFTYSGKLDLLVMGQGRNSKEIDMYLYQSIPNKGFDTANPIHVQTSTSSQPIPLDVNGDLRIDLLGLTPDGGSKLQVWKNIWNSSRIDSPLFDVQSSYFNDSHCQIANPHSNAVVDLNGDCLADVFLVCDEGRGQKSFQIWLNKKSQGFVLATQGSLPSGTQSISFADIDRDGTMDMIFTTCKSVSSSGVGSECYINIAYNQQLPLCPYTTDSGMKNGVRVCRPPNDLCTADDSFQFNLLDSPDNNAFVRFPVSSLFRDGHKQSLLVWDTSFDPPIPLSLRLGDANLDGFPDFLAIFASGNDRTPYLAYSKHCASGVAGCDSKGRGRRGWEVAANSGMKALANVKDARGVAFLDMDEDGTLDILVQRTGLQDGSKVLFIQNNFYYDAFFLKAIALNGACDSGWCYSANGSERYHPFGVSYSGATYKYTVFDTLGHRSAAQIGQLPQTSYHALQTPYSFFGLGRTNNYIENLFVGTTLHAPEHYINMEGVIPNSRVVILPPADGGESGGTWKRELFLRPGDWIPWVTVTCVIGMVILAIIVFVLHLNEKREDELERRRISHHINFDAL</sequence>
<name>A0A8H7F5E1_AGABI</name>
<evidence type="ECO:0000256" key="4">
    <source>
        <dbReference type="ARBA" id="ARBA00022729"/>
    </source>
</evidence>
<evidence type="ECO:0000256" key="5">
    <source>
        <dbReference type="ARBA" id="ARBA00022989"/>
    </source>
</evidence>
<evidence type="ECO:0000256" key="1">
    <source>
        <dbReference type="ARBA" id="ARBA00004479"/>
    </source>
</evidence>
<keyword evidence="7" id="KW-0325">Glycoprotein</keyword>
<feature type="signal peptide" evidence="9">
    <location>
        <begin position="1"/>
        <end position="26"/>
    </location>
</feature>
<organism evidence="11 12">
    <name type="scientific">Agaricus bisporus var. burnettii</name>
    <dbReference type="NCBI Taxonomy" id="192524"/>
    <lineage>
        <taxon>Eukaryota</taxon>
        <taxon>Fungi</taxon>
        <taxon>Dikarya</taxon>
        <taxon>Basidiomycota</taxon>
        <taxon>Agaricomycotina</taxon>
        <taxon>Agaricomycetes</taxon>
        <taxon>Agaricomycetidae</taxon>
        <taxon>Agaricales</taxon>
        <taxon>Agaricineae</taxon>
        <taxon>Agaricaceae</taxon>
        <taxon>Agaricus</taxon>
    </lineage>
</organism>
<keyword evidence="3 8" id="KW-0812">Transmembrane</keyword>
<feature type="transmembrane region" description="Helical" evidence="8">
    <location>
        <begin position="629"/>
        <end position="653"/>
    </location>
</feature>
<evidence type="ECO:0000256" key="7">
    <source>
        <dbReference type="ARBA" id="ARBA00023180"/>
    </source>
</evidence>
<dbReference type="EMBL" id="JABXXO010000005">
    <property type="protein sequence ID" value="KAF7777615.1"/>
    <property type="molecule type" value="Genomic_DNA"/>
</dbReference>
<evidence type="ECO:0000256" key="8">
    <source>
        <dbReference type="SAM" id="Phobius"/>
    </source>
</evidence>
<dbReference type="InterPro" id="IPR057089">
    <property type="entry name" value="C2_TIP"/>
</dbReference>
<dbReference type="PANTHER" id="PTHR13412">
    <property type="entry name" value="T-CELL IMMUNOMODULATORY PROTEIN HOMOLOG"/>
    <property type="match status" value="1"/>
</dbReference>
<dbReference type="AlphaFoldDB" id="A0A8H7F5E1"/>
<keyword evidence="6 8" id="KW-0472">Membrane</keyword>
<comment type="subcellular location">
    <subcellularLocation>
        <location evidence="1">Membrane</location>
        <topology evidence="1">Single-pass type I membrane protein</topology>
    </subcellularLocation>
</comment>
<evidence type="ECO:0000256" key="9">
    <source>
        <dbReference type="SAM" id="SignalP"/>
    </source>
</evidence>
<dbReference type="InterPro" id="IPR013517">
    <property type="entry name" value="FG-GAP"/>
</dbReference>
<keyword evidence="5 8" id="KW-1133">Transmembrane helix</keyword>
<dbReference type="Proteomes" id="UP000629468">
    <property type="component" value="Unassembled WGS sequence"/>
</dbReference>
<evidence type="ECO:0000313" key="12">
    <source>
        <dbReference type="Proteomes" id="UP000629468"/>
    </source>
</evidence>
<dbReference type="GO" id="GO:0005886">
    <property type="term" value="C:plasma membrane"/>
    <property type="evidence" value="ECO:0007669"/>
    <property type="project" value="TreeGrafter"/>
</dbReference>
<reference evidence="11 12" key="1">
    <citation type="journal article" name="Sci. Rep.">
        <title>Telomere-to-telomere assembled and centromere annotated genomes of the two main subspecies of the button mushroom Agaricus bisporus reveal especially polymorphic chromosome ends.</title>
        <authorList>
            <person name="Sonnenberg A.S.M."/>
            <person name="Sedaghat-Telgerd N."/>
            <person name="Lavrijssen B."/>
            <person name="Ohm R.A."/>
            <person name="Hendrickx P.M."/>
            <person name="Scholtmeijer K."/>
            <person name="Baars J.J.P."/>
            <person name="van Peer A."/>
        </authorList>
    </citation>
    <scope>NUCLEOTIDE SEQUENCE [LARGE SCALE GENOMIC DNA]</scope>
    <source>
        <strain evidence="11 12">H119_p4</strain>
    </source>
</reference>
<protein>
    <recommendedName>
        <fullName evidence="10">T-cell immunomodulatory protein TIP C2 domain-containing protein</fullName>
    </recommendedName>
</protein>
<dbReference type="SUPFAM" id="SSF69318">
    <property type="entry name" value="Integrin alpha N-terminal domain"/>
    <property type="match status" value="2"/>
</dbReference>
<feature type="chain" id="PRO_5034882055" description="T-cell immunomodulatory protein TIP C2 domain-containing protein" evidence="9">
    <location>
        <begin position="27"/>
        <end position="675"/>
    </location>
</feature>
<evidence type="ECO:0000256" key="6">
    <source>
        <dbReference type="ARBA" id="ARBA00023136"/>
    </source>
</evidence>
<dbReference type="Pfam" id="PF13517">
    <property type="entry name" value="FG-GAP_3"/>
    <property type="match status" value="2"/>
</dbReference>
<evidence type="ECO:0000259" key="10">
    <source>
        <dbReference type="Pfam" id="PF23122"/>
    </source>
</evidence>
<dbReference type="Pfam" id="PF23122">
    <property type="entry name" value="C2_ITFG1"/>
    <property type="match status" value="1"/>
</dbReference>
<feature type="domain" description="T-cell immunomodulatory protein TIP C2" evidence="10">
    <location>
        <begin position="523"/>
        <end position="623"/>
    </location>
</feature>
<comment type="caution">
    <text evidence="11">The sequence shown here is derived from an EMBL/GenBank/DDBJ whole genome shotgun (WGS) entry which is preliminary data.</text>
</comment>
<dbReference type="InterPro" id="IPR024881">
    <property type="entry name" value="Tip"/>
</dbReference>
<evidence type="ECO:0000256" key="3">
    <source>
        <dbReference type="ARBA" id="ARBA00022692"/>
    </source>
</evidence>
<dbReference type="PANTHER" id="PTHR13412:SF0">
    <property type="entry name" value="T-CELL IMMUNOMODULATORY PROTEIN"/>
    <property type="match status" value="1"/>
</dbReference>
<comment type="similarity">
    <text evidence="2">Belongs to the TIP family.</text>
</comment>
<evidence type="ECO:0000256" key="2">
    <source>
        <dbReference type="ARBA" id="ARBA00006496"/>
    </source>
</evidence>
<keyword evidence="4 9" id="KW-0732">Signal</keyword>
<gene>
    <name evidence="11" type="ORF">Agabi119p4_3687</name>
</gene>
<evidence type="ECO:0000313" key="11">
    <source>
        <dbReference type="EMBL" id="KAF7777615.1"/>
    </source>
</evidence>
<dbReference type="Gene3D" id="2.130.10.130">
    <property type="entry name" value="Integrin alpha, N-terminal"/>
    <property type="match status" value="1"/>
</dbReference>
<dbReference type="OMA" id="PGDWIPW"/>
<dbReference type="InterPro" id="IPR028994">
    <property type="entry name" value="Integrin_alpha_N"/>
</dbReference>